<dbReference type="EMBL" id="JBHFNQ010000052">
    <property type="protein sequence ID" value="MFB2876489.1"/>
    <property type="molecule type" value="Genomic_DNA"/>
</dbReference>
<comment type="caution">
    <text evidence="1">The sequence shown here is derived from an EMBL/GenBank/DDBJ whole genome shotgun (WGS) entry which is preliminary data.</text>
</comment>
<accession>A0ABV4X135</accession>
<gene>
    <name evidence="1" type="ORF">ACE1CC_06315</name>
</gene>
<dbReference type="RefSeq" id="WP_413269620.1">
    <property type="nucleotide sequence ID" value="NZ_JBHFNQ010000052.1"/>
</dbReference>
<sequence length="53" mass="6234">MSTLPPFYDDENEFQPWLQKRFAVNTSASWAKIILLYSGNETHGFEMFFDLLS</sequence>
<reference evidence="1 2" key="1">
    <citation type="submission" date="2024-09" db="EMBL/GenBank/DDBJ databases">
        <title>Floridaenema gen nov. (Aerosakkonemataceae, Aerosakkonematales ord. nov., Cyanobacteria) from benthic tropical and subtropical fresh waters, with the description of four new species.</title>
        <authorList>
            <person name="Moretto J.A."/>
            <person name="Berthold D.E."/>
            <person name="Lefler F.W."/>
            <person name="Huang I.-S."/>
            <person name="Laughinghouse H. IV."/>
        </authorList>
    </citation>
    <scope>NUCLEOTIDE SEQUENCE [LARGE SCALE GENOMIC DNA]</scope>
    <source>
        <strain evidence="1 2">BLCC-F46</strain>
    </source>
</reference>
<dbReference type="Proteomes" id="UP001576774">
    <property type="component" value="Unassembled WGS sequence"/>
</dbReference>
<organism evidence="1 2">
    <name type="scientific">Floridaenema aerugineum BLCC-F46</name>
    <dbReference type="NCBI Taxonomy" id="3153654"/>
    <lineage>
        <taxon>Bacteria</taxon>
        <taxon>Bacillati</taxon>
        <taxon>Cyanobacteriota</taxon>
        <taxon>Cyanophyceae</taxon>
        <taxon>Oscillatoriophycideae</taxon>
        <taxon>Aerosakkonematales</taxon>
        <taxon>Aerosakkonemataceae</taxon>
        <taxon>Floridanema</taxon>
        <taxon>Floridanema aerugineum</taxon>
    </lineage>
</organism>
<keyword evidence="2" id="KW-1185">Reference proteome</keyword>
<protein>
    <submittedName>
        <fullName evidence="1">Uncharacterized protein</fullName>
    </submittedName>
</protein>
<proteinExistence type="predicted"/>
<evidence type="ECO:0000313" key="1">
    <source>
        <dbReference type="EMBL" id="MFB2876489.1"/>
    </source>
</evidence>
<name>A0ABV4X135_9CYAN</name>
<evidence type="ECO:0000313" key="2">
    <source>
        <dbReference type="Proteomes" id="UP001576774"/>
    </source>
</evidence>